<dbReference type="PANTHER" id="PTHR19848">
    <property type="entry name" value="WD40 REPEAT PROTEIN"/>
    <property type="match status" value="1"/>
</dbReference>
<evidence type="ECO:0000256" key="3">
    <source>
        <dbReference type="PROSITE-ProRule" id="PRU00221"/>
    </source>
</evidence>
<dbReference type="Proteomes" id="UP000053593">
    <property type="component" value="Unassembled WGS sequence"/>
</dbReference>
<feature type="repeat" description="WD" evidence="3">
    <location>
        <begin position="726"/>
        <end position="767"/>
    </location>
</feature>
<dbReference type="InterPro" id="IPR027417">
    <property type="entry name" value="P-loop_NTPase"/>
</dbReference>
<feature type="repeat" description="WD" evidence="3">
    <location>
        <begin position="936"/>
        <end position="977"/>
    </location>
</feature>
<dbReference type="PROSITE" id="PS00678">
    <property type="entry name" value="WD_REPEATS_1"/>
    <property type="match status" value="5"/>
</dbReference>
<keyword evidence="1 3" id="KW-0853">WD repeat</keyword>
<dbReference type="SUPFAM" id="SSF52540">
    <property type="entry name" value="P-loop containing nucleoside triphosphate hydrolases"/>
    <property type="match status" value="1"/>
</dbReference>
<dbReference type="PROSITE" id="PS50082">
    <property type="entry name" value="WD_REPEATS_2"/>
    <property type="match status" value="13"/>
</dbReference>
<dbReference type="PROSITE" id="PS50294">
    <property type="entry name" value="WD_REPEATS_REGION"/>
    <property type="match status" value="12"/>
</dbReference>
<keyword evidence="6" id="KW-1185">Reference proteome</keyword>
<dbReference type="Pfam" id="PF24883">
    <property type="entry name" value="NPHP3_N"/>
    <property type="match status" value="1"/>
</dbReference>
<dbReference type="InterPro" id="IPR020472">
    <property type="entry name" value="WD40_PAC1"/>
</dbReference>
<gene>
    <name evidence="5" type="ORF">GYMLUDRAFT_137025</name>
</gene>
<dbReference type="PROSITE" id="PS50837">
    <property type="entry name" value="NACHT"/>
    <property type="match status" value="1"/>
</dbReference>
<dbReference type="HOGENOM" id="CLU_000288_6_3_1"/>
<dbReference type="InterPro" id="IPR001680">
    <property type="entry name" value="WD40_rpt"/>
</dbReference>
<dbReference type="Gene3D" id="2.130.10.10">
    <property type="entry name" value="YVTN repeat-like/Quinoprotein amine dehydrogenase"/>
    <property type="match status" value="7"/>
</dbReference>
<feature type="repeat" description="WD" evidence="3">
    <location>
        <begin position="810"/>
        <end position="851"/>
    </location>
</feature>
<feature type="repeat" description="WD" evidence="3">
    <location>
        <begin position="978"/>
        <end position="1019"/>
    </location>
</feature>
<proteinExistence type="predicted"/>
<reference evidence="5 6" key="1">
    <citation type="submission" date="2014-04" db="EMBL/GenBank/DDBJ databases">
        <title>Evolutionary Origins and Diversification of the Mycorrhizal Mutualists.</title>
        <authorList>
            <consortium name="DOE Joint Genome Institute"/>
            <consortium name="Mycorrhizal Genomics Consortium"/>
            <person name="Kohler A."/>
            <person name="Kuo A."/>
            <person name="Nagy L.G."/>
            <person name="Floudas D."/>
            <person name="Copeland A."/>
            <person name="Barry K.W."/>
            <person name="Cichocki N."/>
            <person name="Veneault-Fourrey C."/>
            <person name="LaButti K."/>
            <person name="Lindquist E.A."/>
            <person name="Lipzen A."/>
            <person name="Lundell T."/>
            <person name="Morin E."/>
            <person name="Murat C."/>
            <person name="Riley R."/>
            <person name="Ohm R."/>
            <person name="Sun H."/>
            <person name="Tunlid A."/>
            <person name="Henrissat B."/>
            <person name="Grigoriev I.V."/>
            <person name="Hibbett D.S."/>
            <person name="Martin F."/>
        </authorList>
    </citation>
    <scope>NUCLEOTIDE SEQUENCE [LARGE SCALE GENOMIC DNA]</scope>
    <source>
        <strain evidence="5 6">FD-317 M1</strain>
    </source>
</reference>
<feature type="repeat" description="WD" evidence="3">
    <location>
        <begin position="768"/>
        <end position="809"/>
    </location>
</feature>
<keyword evidence="2" id="KW-0677">Repeat</keyword>
<dbReference type="SMART" id="SM00320">
    <property type="entry name" value="WD40"/>
    <property type="match status" value="14"/>
</dbReference>
<evidence type="ECO:0000256" key="2">
    <source>
        <dbReference type="ARBA" id="ARBA00022737"/>
    </source>
</evidence>
<evidence type="ECO:0000313" key="6">
    <source>
        <dbReference type="Proteomes" id="UP000053593"/>
    </source>
</evidence>
<dbReference type="InterPro" id="IPR019775">
    <property type="entry name" value="WD40_repeat_CS"/>
</dbReference>
<protein>
    <recommendedName>
        <fullName evidence="4">NACHT domain-containing protein</fullName>
    </recommendedName>
</protein>
<dbReference type="CDD" id="cd00200">
    <property type="entry name" value="WD40"/>
    <property type="match status" value="2"/>
</dbReference>
<feature type="repeat" description="WD" evidence="3">
    <location>
        <begin position="1062"/>
        <end position="1103"/>
    </location>
</feature>
<feature type="repeat" description="WD" evidence="3">
    <location>
        <begin position="852"/>
        <end position="893"/>
    </location>
</feature>
<feature type="non-terminal residue" evidence="5">
    <location>
        <position position="1183"/>
    </location>
</feature>
<feature type="repeat" description="WD" evidence="3">
    <location>
        <begin position="1104"/>
        <end position="1145"/>
    </location>
</feature>
<dbReference type="InterPro" id="IPR056884">
    <property type="entry name" value="NPHP3-like_N"/>
</dbReference>
<dbReference type="InterPro" id="IPR036322">
    <property type="entry name" value="WD40_repeat_dom_sf"/>
</dbReference>
<feature type="repeat" description="WD" evidence="3">
    <location>
        <begin position="642"/>
        <end position="683"/>
    </location>
</feature>
<evidence type="ECO:0000313" key="5">
    <source>
        <dbReference type="EMBL" id="KIK60252.1"/>
    </source>
</evidence>
<feature type="domain" description="NACHT" evidence="4">
    <location>
        <begin position="49"/>
        <end position="200"/>
    </location>
</feature>
<dbReference type="EMBL" id="KN834776">
    <property type="protein sequence ID" value="KIK60252.1"/>
    <property type="molecule type" value="Genomic_DNA"/>
</dbReference>
<name>A0A0D0CNF4_9AGAR</name>
<evidence type="ECO:0000259" key="4">
    <source>
        <dbReference type="PROSITE" id="PS50837"/>
    </source>
</evidence>
<sequence length="1183" mass="130063">LDWPISNSAWYAADAGFSISRNKCSANTRKNILKTIQNWVYDKSNNGPPIFWLTGMAGMGKSTIAYSICNHFDNADEEHHLGASFFCSRQTESLCARRYIIPTIAQQLATYSVAFLDALSGIKSQSYVVEKQIDELLLQPWQRSWKKQLAERLPVLVVIDALDEIEDGEGAKFMGALITSLIHAGPNVHGIKFLVTSRPDPRIISICKKMKFEVTYRLEDVSRAEAIEDVRKFLGAELPRLDEKDAASLDMIAQQSQGLFIYASTALRYICPKELELSSKQIHARLTAIASDSPSHSHLGNTELLVDTFYKQIVNEALGERGTDVFELRRKVLDTIAIAQQPISVSTVSQLVADNDTDSDLEAVEYMIGALYAVAYISKKDGCVYIYHKSFLDFLLDSKRAGEQLVCNAPLQHGVIAKQCFKIMNSLLEFNMSKLPSSFLLDCEIQDLNTEIAVRFDQTLRYCCLSWVDHWVEGLDSTDGNSLVHLLHKFGEIKVIFWIEGMNLLRTGRKSYEKIKKLRQRTLKNTTGLESLSIMLAALEKLTDSFTGSPVRLSTSHLYISSLATQFATDEVPKSWRHYFPRLPQVRCVGVSNYDGARTRIITGSHVKSVTLSENNLHVGAGLANGTVCLWDINTGVKVQTLEGHTECVWSVAFSNDGTRIVSGSSDMTIRIWDTYNGVNLQVLKSHTGNILSVAYSNDGLYIVSGSEDKTVRTWNAITGVNLLTLKGHRGRIWSVALSKDGSHIVSGSEDVSICIWEARTGIKLQTLKGHSGPILSVAFSSDGLHIVSGSLDKTVRIWDTLTGVNLQTLKGQAGFPWSVAFSIDGQCIVSGTSEKTLCIWDAKTGVNSHTLEGHTDWVRSVAYSNDGSYIVSGSSDQTICVWDATPGINLQSLQGHKESVSSVAYSNDGSHIVSGSDDHTVCIWDASTGMILLTLENHTDSVLSVAFSSDGSRVVSGSSDKTVLIWDAISGVLLQALEGHTDGICSVAFSNDASHVVSGSKDCTVRIWNAMTGLNLWTLKGHTDWVRSVAFSKDASQIVSCSDDKAIHIWDANTGINVQTFQGHRDYVRSVAFSNDSLHIVSGSDDWTVRIWDTNIGLNLKTLKGHKNSIRSVQFSNDDSYIVSGSDDMTVRIWDANSGVNIHTFGGHTDYVYSTAFSYGGSHVASGSKDKTLRIWDVSSGA</sequence>
<dbReference type="PANTHER" id="PTHR19848:SF8">
    <property type="entry name" value="F-BOX AND WD REPEAT DOMAIN CONTAINING 7"/>
    <property type="match status" value="1"/>
</dbReference>
<evidence type="ECO:0000256" key="1">
    <source>
        <dbReference type="ARBA" id="ARBA00022574"/>
    </source>
</evidence>
<dbReference type="OrthoDB" id="538223at2759"/>
<feature type="repeat" description="WD" evidence="3">
    <location>
        <begin position="894"/>
        <end position="935"/>
    </location>
</feature>
<dbReference type="AlphaFoldDB" id="A0A0D0CNF4"/>
<feature type="repeat" description="WD" evidence="3">
    <location>
        <begin position="1020"/>
        <end position="1061"/>
    </location>
</feature>
<organism evidence="5 6">
    <name type="scientific">Collybiopsis luxurians FD-317 M1</name>
    <dbReference type="NCBI Taxonomy" id="944289"/>
    <lineage>
        <taxon>Eukaryota</taxon>
        <taxon>Fungi</taxon>
        <taxon>Dikarya</taxon>
        <taxon>Basidiomycota</taxon>
        <taxon>Agaricomycotina</taxon>
        <taxon>Agaricomycetes</taxon>
        <taxon>Agaricomycetidae</taxon>
        <taxon>Agaricales</taxon>
        <taxon>Marasmiineae</taxon>
        <taxon>Omphalotaceae</taxon>
        <taxon>Collybiopsis</taxon>
        <taxon>Collybiopsis luxurians</taxon>
    </lineage>
</organism>
<dbReference type="InterPro" id="IPR007111">
    <property type="entry name" value="NACHT_NTPase"/>
</dbReference>
<feature type="non-terminal residue" evidence="5">
    <location>
        <position position="1"/>
    </location>
</feature>
<dbReference type="PRINTS" id="PR00320">
    <property type="entry name" value="GPROTEINBRPT"/>
</dbReference>
<feature type="repeat" description="WD" evidence="3">
    <location>
        <begin position="684"/>
        <end position="725"/>
    </location>
</feature>
<dbReference type="InterPro" id="IPR015943">
    <property type="entry name" value="WD40/YVTN_repeat-like_dom_sf"/>
</dbReference>
<dbReference type="Gene3D" id="3.40.50.300">
    <property type="entry name" value="P-loop containing nucleotide triphosphate hydrolases"/>
    <property type="match status" value="1"/>
</dbReference>
<dbReference type="SUPFAM" id="SSF50978">
    <property type="entry name" value="WD40 repeat-like"/>
    <property type="match status" value="2"/>
</dbReference>
<feature type="repeat" description="WD" evidence="3">
    <location>
        <begin position="1146"/>
        <end position="1183"/>
    </location>
</feature>
<dbReference type="Pfam" id="PF00400">
    <property type="entry name" value="WD40"/>
    <property type="match status" value="13"/>
</dbReference>
<accession>A0A0D0CNF4</accession>